<accession>A0A1Y5SIC3</accession>
<gene>
    <name evidence="1" type="ORF">PAM7971_01910</name>
</gene>
<sequence length="156" mass="16724">MISRRSILAFGLAPLTGLVLSPLAGIAQDMVKMTIHTKDGLAIGGTDPVAYFTQSAPVQGDPAYAFEWGGETWHFASSENKAAFMADPKAYAPQFGGYCAYAASKGALAPGDPEAWTIHDGKLYLNFSLNVRTIWLEDMEANIALAEANWPSLSTH</sequence>
<protein>
    <submittedName>
        <fullName evidence="1">YHS domain protein</fullName>
    </submittedName>
</protein>
<name>A0A1Y5SIC3_9RHOB</name>
<dbReference type="EMBL" id="FWFW01000005">
    <property type="protein sequence ID" value="SLN41376.1"/>
    <property type="molecule type" value="Genomic_DNA"/>
</dbReference>
<evidence type="ECO:0000313" key="2">
    <source>
        <dbReference type="Proteomes" id="UP000193307"/>
    </source>
</evidence>
<evidence type="ECO:0000313" key="1">
    <source>
        <dbReference type="EMBL" id="SLN41376.1"/>
    </source>
</evidence>
<dbReference type="RefSeq" id="WP_085849060.1">
    <property type="nucleotide sequence ID" value="NZ_FNZV01000004.1"/>
</dbReference>
<keyword evidence="2" id="KW-1185">Reference proteome</keyword>
<reference evidence="1 2" key="1">
    <citation type="submission" date="2017-03" db="EMBL/GenBank/DDBJ databases">
        <authorList>
            <person name="Afonso C.L."/>
            <person name="Miller P.J."/>
            <person name="Scott M.A."/>
            <person name="Spackman E."/>
            <person name="Goraichik I."/>
            <person name="Dimitrov K.M."/>
            <person name="Suarez D.L."/>
            <person name="Swayne D.E."/>
        </authorList>
    </citation>
    <scope>NUCLEOTIDE SEQUENCE [LARGE SCALE GENOMIC DNA]</scope>
    <source>
        <strain evidence="1 2">CECT 7971</strain>
    </source>
</reference>
<organism evidence="1 2">
    <name type="scientific">Pacificibacter marinus</name>
    <dbReference type="NCBI Taxonomy" id="658057"/>
    <lineage>
        <taxon>Bacteria</taxon>
        <taxon>Pseudomonadati</taxon>
        <taxon>Pseudomonadota</taxon>
        <taxon>Alphaproteobacteria</taxon>
        <taxon>Rhodobacterales</taxon>
        <taxon>Roseobacteraceae</taxon>
        <taxon>Pacificibacter</taxon>
    </lineage>
</organism>
<dbReference type="STRING" id="658057.SAMN04488032_104167"/>
<dbReference type="AlphaFoldDB" id="A0A1Y5SIC3"/>
<dbReference type="NCBIfam" id="NF041384">
    <property type="entry name" value="YHS_seleno_dom"/>
    <property type="match status" value="1"/>
</dbReference>
<dbReference type="Proteomes" id="UP000193307">
    <property type="component" value="Unassembled WGS sequence"/>
</dbReference>
<dbReference type="OrthoDB" id="344729at2"/>
<proteinExistence type="predicted"/>